<organism evidence="2 3">
    <name type="scientific">Triparma laevis f. longispina</name>
    <dbReference type="NCBI Taxonomy" id="1714387"/>
    <lineage>
        <taxon>Eukaryota</taxon>
        <taxon>Sar</taxon>
        <taxon>Stramenopiles</taxon>
        <taxon>Ochrophyta</taxon>
        <taxon>Bolidophyceae</taxon>
        <taxon>Parmales</taxon>
        <taxon>Triparmaceae</taxon>
        <taxon>Triparma</taxon>
    </lineage>
</organism>
<protein>
    <recommendedName>
        <fullName evidence="1">Glutamine synthetase type III N-terminal domain-containing protein</fullName>
    </recommendedName>
</protein>
<dbReference type="PANTHER" id="PTHR42974:SF1">
    <property type="entry name" value="TYPE-3 GLUTAMINE SYNTHETASE"/>
    <property type="match status" value="1"/>
</dbReference>
<name>A0A9W7ALB3_9STRA</name>
<accession>A0A9W7ALB3</accession>
<sequence length="435" mass="47254">MVFNAASALTVDPRVRSLTHTLLLPAYFQHGASAALLTDPTWTEHISGTVAAAILDWAIDNGADSYCHWFQPMAASGFDFKGKNLIRGETDGFSFSNGGLHATHTAGGYLALDTSSPVFLRGGIVHIPSALVFFYGTALDEKTPLLRRSSSSPLEQYLRRMDLQMTRKTIMGKDAPRGQEICDHYTTAMSTAQPALEAQQECWKMGIPLKTYHREVALDSISSPPSSELTPHRSTRTSWSCRSSRSSSLNIESHCGQLKASGNDNAFAVIMSAIISAIDTHGDLVRMSIATPGNDFRLGACEAPPAITSTYLGDDMTSYIEAFKDGKSGDNPGTKNMQMGIRYVRPIAIPAEDRNRTSPFLYGGARFRYHAVGSVQNTSMVNTVLNTMTAQKFKQFADAIEGGAGPLKVTQDALLDSWKVIFNSASYVMQGVELI</sequence>
<evidence type="ECO:0000313" key="3">
    <source>
        <dbReference type="Proteomes" id="UP001165122"/>
    </source>
</evidence>
<evidence type="ECO:0000313" key="2">
    <source>
        <dbReference type="EMBL" id="GMH73799.1"/>
    </source>
</evidence>
<dbReference type="InterPro" id="IPR052725">
    <property type="entry name" value="GS_Type-3"/>
</dbReference>
<dbReference type="EMBL" id="BRXW01000681">
    <property type="protein sequence ID" value="GMH73799.1"/>
    <property type="molecule type" value="Genomic_DNA"/>
</dbReference>
<evidence type="ECO:0000259" key="1">
    <source>
        <dbReference type="Pfam" id="PF12437"/>
    </source>
</evidence>
<dbReference type="Pfam" id="PF12437">
    <property type="entry name" value="GSIII_N"/>
    <property type="match status" value="2"/>
</dbReference>
<reference evidence="3" key="1">
    <citation type="journal article" date="2023" name="Commun. Biol.">
        <title>Genome analysis of Parmales, the sister group of diatoms, reveals the evolutionary specialization of diatoms from phago-mixotrophs to photoautotrophs.</title>
        <authorList>
            <person name="Ban H."/>
            <person name="Sato S."/>
            <person name="Yoshikawa S."/>
            <person name="Yamada K."/>
            <person name="Nakamura Y."/>
            <person name="Ichinomiya M."/>
            <person name="Sato N."/>
            <person name="Blanc-Mathieu R."/>
            <person name="Endo H."/>
            <person name="Kuwata A."/>
            <person name="Ogata H."/>
        </authorList>
    </citation>
    <scope>NUCLEOTIDE SEQUENCE [LARGE SCALE GENOMIC DNA]</scope>
    <source>
        <strain evidence="3">NIES 3700</strain>
    </source>
</reference>
<dbReference type="Proteomes" id="UP001165122">
    <property type="component" value="Unassembled WGS sequence"/>
</dbReference>
<keyword evidence="3" id="KW-1185">Reference proteome</keyword>
<dbReference type="OrthoDB" id="415358at2759"/>
<proteinExistence type="predicted"/>
<comment type="caution">
    <text evidence="2">The sequence shown here is derived from an EMBL/GenBank/DDBJ whole genome shotgun (WGS) entry which is preliminary data.</text>
</comment>
<dbReference type="PANTHER" id="PTHR42974">
    <property type="entry name" value="GLUTAMINE SYNTHETASE"/>
    <property type="match status" value="1"/>
</dbReference>
<gene>
    <name evidence="2" type="ORF">TrLO_g1514</name>
</gene>
<feature type="domain" description="Glutamine synthetase type III N-terminal" evidence="1">
    <location>
        <begin position="79"/>
        <end position="147"/>
    </location>
</feature>
<dbReference type="GO" id="GO:0004356">
    <property type="term" value="F:glutamine synthetase activity"/>
    <property type="evidence" value="ECO:0007669"/>
    <property type="project" value="InterPro"/>
</dbReference>
<feature type="domain" description="Glutamine synthetase type III N-terminal" evidence="1">
    <location>
        <begin position="35"/>
        <end position="74"/>
    </location>
</feature>
<dbReference type="AlphaFoldDB" id="A0A9W7ALB3"/>
<dbReference type="InterPro" id="IPR022147">
    <property type="entry name" value="GSIII_N"/>
</dbReference>